<feature type="region of interest" description="Disordered" evidence="1">
    <location>
        <begin position="1"/>
        <end position="25"/>
    </location>
</feature>
<evidence type="ECO:0000313" key="2">
    <source>
        <dbReference type="EMBL" id="QOD44828.1"/>
    </source>
</evidence>
<organism evidence="2 3">
    <name type="scientific">Clavibacter zhangzhiyongii</name>
    <dbReference type="NCBI Taxonomy" id="2768071"/>
    <lineage>
        <taxon>Bacteria</taxon>
        <taxon>Bacillati</taxon>
        <taxon>Actinomycetota</taxon>
        <taxon>Actinomycetes</taxon>
        <taxon>Micrococcales</taxon>
        <taxon>Microbacteriaceae</taxon>
        <taxon>Clavibacter</taxon>
    </lineage>
</organism>
<feature type="compositionally biased region" description="Low complexity" evidence="1">
    <location>
        <begin position="1"/>
        <end position="23"/>
    </location>
</feature>
<dbReference type="Proteomes" id="UP000516660">
    <property type="component" value="Chromosome"/>
</dbReference>
<sequence length="63" mass="6024">MSVAPTAPSAPAVPVSAAQPSAPRLGDPACVAFSPTGAFRHAGTSTLEVDLAPARAAAALLAA</sequence>
<gene>
    <name evidence="2" type="ORF">H9X71_05810</name>
</gene>
<keyword evidence="3" id="KW-1185">Reference proteome</keyword>
<dbReference type="AlphaFoldDB" id="A0A7L7Z4X2"/>
<proteinExistence type="predicted"/>
<dbReference type="EMBL" id="CP061274">
    <property type="protein sequence ID" value="QOD44828.1"/>
    <property type="molecule type" value="Genomic_DNA"/>
</dbReference>
<accession>A0A7L7Z4X2</accession>
<dbReference type="RefSeq" id="WP_191148733.1">
    <property type="nucleotide sequence ID" value="NZ_CP061274.1"/>
</dbReference>
<reference evidence="2 3" key="1">
    <citation type="submission" date="2020-08" db="EMBL/GenBank/DDBJ databases">
        <title>Description of Clavibacter zhangzhiyonge sp. nov., a phytopathogenic actinobacterium isolated from barley seeds, causing leaf brown spot and decline.</title>
        <authorList>
            <person name="Tian Q."/>
            <person name="Chuan J."/>
            <person name="Zhao W."/>
            <person name="Li X."/>
        </authorList>
    </citation>
    <scope>NUCLEOTIDE SEQUENCE [LARGE SCALE GENOMIC DNA]</scope>
    <source>
        <strain evidence="2 3">DM1</strain>
    </source>
</reference>
<evidence type="ECO:0000256" key="1">
    <source>
        <dbReference type="SAM" id="MobiDB-lite"/>
    </source>
</evidence>
<evidence type="ECO:0000313" key="3">
    <source>
        <dbReference type="Proteomes" id="UP000516660"/>
    </source>
</evidence>
<protein>
    <submittedName>
        <fullName evidence="2">Uncharacterized protein</fullName>
    </submittedName>
</protein>
<dbReference type="KEGG" id="czh:H9X71_05810"/>
<name>A0A7L7Z4X2_9MICO</name>